<dbReference type="SUPFAM" id="SSF46894">
    <property type="entry name" value="C-terminal effector domain of the bipartite response regulators"/>
    <property type="match status" value="1"/>
</dbReference>
<dbReference type="InterPro" id="IPR016032">
    <property type="entry name" value="Sig_transdc_resp-reg_C-effctor"/>
</dbReference>
<evidence type="ECO:0000313" key="2">
    <source>
        <dbReference type="EMBL" id="GID80120.1"/>
    </source>
</evidence>
<evidence type="ECO:0000313" key="3">
    <source>
        <dbReference type="Proteomes" id="UP000609879"/>
    </source>
</evidence>
<dbReference type="InterPro" id="IPR000792">
    <property type="entry name" value="Tscrpt_reg_LuxR_C"/>
</dbReference>
<dbReference type="RefSeq" id="WP_203777130.1">
    <property type="nucleotide sequence ID" value="NZ_BAAABO010000024.1"/>
</dbReference>
<comment type="caution">
    <text evidence="2">The sequence shown here is derived from an EMBL/GenBank/DDBJ whole genome shotgun (WGS) entry which is preliminary data.</text>
</comment>
<organism evidence="2 3">
    <name type="scientific">Paractinoplanes deccanensis</name>
    <dbReference type="NCBI Taxonomy" id="113561"/>
    <lineage>
        <taxon>Bacteria</taxon>
        <taxon>Bacillati</taxon>
        <taxon>Actinomycetota</taxon>
        <taxon>Actinomycetes</taxon>
        <taxon>Micromonosporales</taxon>
        <taxon>Micromonosporaceae</taxon>
        <taxon>Paractinoplanes</taxon>
    </lineage>
</organism>
<dbReference type="InterPro" id="IPR051797">
    <property type="entry name" value="TrmB-like"/>
</dbReference>
<keyword evidence="3" id="KW-1185">Reference proteome</keyword>
<gene>
    <name evidence="2" type="ORF">Ade02nite_87610</name>
</gene>
<dbReference type="Gene3D" id="1.10.10.10">
    <property type="entry name" value="Winged helix-like DNA-binding domain superfamily/Winged helix DNA-binding domain"/>
    <property type="match status" value="1"/>
</dbReference>
<dbReference type="Proteomes" id="UP000609879">
    <property type="component" value="Unassembled WGS sequence"/>
</dbReference>
<proteinExistence type="predicted"/>
<dbReference type="SMART" id="SM00421">
    <property type="entry name" value="HTH_LUXR"/>
    <property type="match status" value="1"/>
</dbReference>
<evidence type="ECO:0000259" key="1">
    <source>
        <dbReference type="PROSITE" id="PS50043"/>
    </source>
</evidence>
<name>A0ABQ3YJE6_9ACTN</name>
<dbReference type="PROSITE" id="PS50043">
    <property type="entry name" value="HTH_LUXR_2"/>
    <property type="match status" value="1"/>
</dbReference>
<dbReference type="PANTHER" id="PTHR34293:SF1">
    <property type="entry name" value="HTH-TYPE TRANSCRIPTIONAL REGULATOR TRMBL2"/>
    <property type="match status" value="1"/>
</dbReference>
<protein>
    <recommendedName>
        <fullName evidence="1">HTH luxR-type domain-containing protein</fullName>
    </recommendedName>
</protein>
<accession>A0ABQ3YJE6</accession>
<dbReference type="InterPro" id="IPR036388">
    <property type="entry name" value="WH-like_DNA-bd_sf"/>
</dbReference>
<feature type="domain" description="HTH luxR-type" evidence="1">
    <location>
        <begin position="261"/>
        <end position="329"/>
    </location>
</feature>
<dbReference type="EMBL" id="BOMI01000186">
    <property type="protein sequence ID" value="GID80120.1"/>
    <property type="molecule type" value="Genomic_DNA"/>
</dbReference>
<dbReference type="Pfam" id="PF00196">
    <property type="entry name" value="GerE"/>
    <property type="match status" value="1"/>
</dbReference>
<dbReference type="PANTHER" id="PTHR34293">
    <property type="entry name" value="HTH-TYPE TRANSCRIPTIONAL REGULATOR TRMBL2"/>
    <property type="match status" value="1"/>
</dbReference>
<reference evidence="2 3" key="1">
    <citation type="submission" date="2021-01" db="EMBL/GenBank/DDBJ databases">
        <title>Whole genome shotgun sequence of Actinoplanes deccanensis NBRC 13994.</title>
        <authorList>
            <person name="Komaki H."/>
            <person name="Tamura T."/>
        </authorList>
    </citation>
    <scope>NUCLEOTIDE SEQUENCE [LARGE SCALE GENOMIC DNA]</scope>
    <source>
        <strain evidence="2 3">NBRC 13994</strain>
    </source>
</reference>
<dbReference type="CDD" id="cd06170">
    <property type="entry name" value="LuxR_C_like"/>
    <property type="match status" value="1"/>
</dbReference>
<sequence length="347" mass="37078">MEETDTPWSATGLDPLAGRVLEHLVAVRSADRDEVASAAGVSPAEAERALRLLVDSALASRIGGAVPRWAAAPPRPSLGALLARRRAELARVEAVVERLSEAHEAVSGPSATDMVEVLRSEDEVPARYRQLLLGSSFEVLHLAKPPYVTGGSASAEAAGMTPGVRMRSVYETDGFTDAVSLMTALRGSTRGGELRLTSQIPVKLVVFDRAAALLPIRGEHPSAGSLVVHSPALVTALAALFESVWERAEPVSLARRHTVSDVDDGLPLSGRDLRTREILRMMAVGMKDETIARILDVSRRTVQQHISDAGALLGARTRFQIAVLAAKRGWLSDHDDSTPQPEPAPSR</sequence>